<evidence type="ECO:0000313" key="5">
    <source>
        <dbReference type="Proteomes" id="UP001198220"/>
    </source>
</evidence>
<proteinExistence type="predicted"/>
<dbReference type="Pfam" id="PF00436">
    <property type="entry name" value="SSB"/>
    <property type="match status" value="1"/>
</dbReference>
<sequence length="267" mass="29876">MTKKKPDFLRDLDTAIMDELTGGGIKENAAGLVGTLTQIEKIKQLCGLPFCGYVAKLETVRPSGVPDEVTVVFAEDVPYRACSGIEFDVMQEFVEGSRLLLTGKTQTLKDFQSGRLLVYILADFVAVSEKAVEQDEVAVRGIIANTPTHRETPRGKRITDITVKVRNELTGGNCYLPCICWQEQADEAAQWQQGDTVELLGRYQSRQYEKVLDAATVQEQQETIEKQSRLIADLIATLESWEQTAGYDGVELKERAKDLQLRERQDL</sequence>
<protein>
    <submittedName>
        <fullName evidence="4">Single-stranded DNA-binding protein</fullName>
    </submittedName>
</protein>
<dbReference type="SUPFAM" id="SSF50249">
    <property type="entry name" value="Nucleic acid-binding proteins"/>
    <property type="match status" value="1"/>
</dbReference>
<dbReference type="Gene3D" id="2.40.50.140">
    <property type="entry name" value="Nucleic acid-binding proteins"/>
    <property type="match status" value="1"/>
</dbReference>
<accession>A0AAE3DCN7</accession>
<evidence type="ECO:0000256" key="3">
    <source>
        <dbReference type="SAM" id="Coils"/>
    </source>
</evidence>
<dbReference type="Proteomes" id="UP001198220">
    <property type="component" value="Unassembled WGS sequence"/>
</dbReference>
<organism evidence="4 5">
    <name type="scientific">Hominiventricola filiformis</name>
    <dbReference type="NCBI Taxonomy" id="2885352"/>
    <lineage>
        <taxon>Bacteria</taxon>
        <taxon>Bacillati</taxon>
        <taxon>Bacillota</taxon>
        <taxon>Clostridia</taxon>
        <taxon>Lachnospirales</taxon>
        <taxon>Lachnospiraceae</taxon>
        <taxon>Hominiventricola</taxon>
    </lineage>
</organism>
<comment type="caution">
    <text evidence="4">The sequence shown here is derived from an EMBL/GenBank/DDBJ whole genome shotgun (WGS) entry which is preliminary data.</text>
</comment>
<dbReference type="InterPro" id="IPR012340">
    <property type="entry name" value="NA-bd_OB-fold"/>
</dbReference>
<reference evidence="4 5" key="1">
    <citation type="submission" date="2021-10" db="EMBL/GenBank/DDBJ databases">
        <title>Anaerobic single-cell dispensing facilitates the cultivation of human gut bacteria.</title>
        <authorList>
            <person name="Afrizal A."/>
        </authorList>
    </citation>
    <scope>NUCLEOTIDE SEQUENCE [LARGE SCALE GENOMIC DNA]</scope>
    <source>
        <strain evidence="4 5">CLA-AA-H276</strain>
    </source>
</reference>
<keyword evidence="3" id="KW-0175">Coiled coil</keyword>
<dbReference type="InterPro" id="IPR000424">
    <property type="entry name" value="Primosome_PriB/ssb"/>
</dbReference>
<feature type="coiled-coil region" evidence="3">
    <location>
        <begin position="217"/>
        <end position="244"/>
    </location>
</feature>
<evidence type="ECO:0000313" key="4">
    <source>
        <dbReference type="EMBL" id="MCC2126544.1"/>
    </source>
</evidence>
<dbReference type="PROSITE" id="PS50935">
    <property type="entry name" value="SSB"/>
    <property type="match status" value="1"/>
</dbReference>
<evidence type="ECO:0000256" key="1">
    <source>
        <dbReference type="ARBA" id="ARBA00023125"/>
    </source>
</evidence>
<evidence type="ECO:0000256" key="2">
    <source>
        <dbReference type="PROSITE-ProRule" id="PRU00252"/>
    </source>
</evidence>
<gene>
    <name evidence="4" type="ORF">LKD36_10155</name>
</gene>
<keyword evidence="1 2" id="KW-0238">DNA-binding</keyword>
<keyword evidence="5" id="KW-1185">Reference proteome</keyword>
<dbReference type="EMBL" id="JAJEPS010000009">
    <property type="protein sequence ID" value="MCC2126544.1"/>
    <property type="molecule type" value="Genomic_DNA"/>
</dbReference>
<dbReference type="AlphaFoldDB" id="A0AAE3DCN7"/>
<dbReference type="RefSeq" id="WP_308459523.1">
    <property type="nucleotide sequence ID" value="NZ_JAJEPS010000009.1"/>
</dbReference>
<dbReference type="GO" id="GO:0003697">
    <property type="term" value="F:single-stranded DNA binding"/>
    <property type="evidence" value="ECO:0007669"/>
    <property type="project" value="InterPro"/>
</dbReference>
<name>A0AAE3DCN7_9FIRM</name>